<dbReference type="InterPro" id="IPR039248">
    <property type="entry name" value="Ptase_RsbX"/>
</dbReference>
<evidence type="ECO:0000313" key="3">
    <source>
        <dbReference type="Proteomes" id="UP000216207"/>
    </source>
</evidence>
<dbReference type="PANTHER" id="PTHR35801">
    <property type="entry name" value="PHOSPHOSERINE PHOSPHATASE RSBX"/>
    <property type="match status" value="1"/>
</dbReference>
<dbReference type="EMBL" id="NPCC01000017">
    <property type="protein sequence ID" value="PAE88377.1"/>
    <property type="molecule type" value="Genomic_DNA"/>
</dbReference>
<dbReference type="SMART" id="SM00331">
    <property type="entry name" value="PP2C_SIG"/>
    <property type="match status" value="1"/>
</dbReference>
<protein>
    <recommendedName>
        <fullName evidence="1">PPM-type phosphatase domain-containing protein</fullName>
    </recommendedName>
</protein>
<dbReference type="Pfam" id="PF07228">
    <property type="entry name" value="SpoIIE"/>
    <property type="match status" value="1"/>
</dbReference>
<evidence type="ECO:0000259" key="1">
    <source>
        <dbReference type="SMART" id="SM00331"/>
    </source>
</evidence>
<gene>
    <name evidence="2" type="ORF">CHH72_13975</name>
</gene>
<evidence type="ECO:0000313" key="2">
    <source>
        <dbReference type="EMBL" id="PAE88377.1"/>
    </source>
</evidence>
<dbReference type="InterPro" id="IPR001932">
    <property type="entry name" value="PPM-type_phosphatase-like_dom"/>
</dbReference>
<dbReference type="Proteomes" id="UP000216207">
    <property type="component" value="Unassembled WGS sequence"/>
</dbReference>
<accession>A0A268NXZ5</accession>
<feature type="domain" description="PPM-type phosphatase" evidence="1">
    <location>
        <begin position="33"/>
        <end position="225"/>
    </location>
</feature>
<name>A0A268NXZ5_SHOCL</name>
<sequence length="234" mass="25916">MYPVCSAVHFKNCATPYVWSLRRFSEMLTYFKDQYTDIATVQQIKPGNAVCGDGHMVIQKGTYTVCAVVDGLGSGQGAYHSTMTALEAVQSYHAESADVILEHCNRALIHQRGAVMTVIKIDYESNILHYANFGNIGFVLFHPDGSFIQPMPTRGYLCGRKSKIKSDKFLYSPGSAFMIYTDGVDRLPPKQALIDQSGLYNVSENVVAAKRFNQKDDATLMVGKFRVPAAVHRG</sequence>
<comment type="caution">
    <text evidence="2">The sequence shown here is derived from an EMBL/GenBank/DDBJ whole genome shotgun (WGS) entry which is preliminary data.</text>
</comment>
<dbReference type="AlphaFoldDB" id="A0A268NXZ5"/>
<dbReference type="PANTHER" id="PTHR35801:SF1">
    <property type="entry name" value="PHOSPHOSERINE PHOSPHATASE RSBX"/>
    <property type="match status" value="1"/>
</dbReference>
<dbReference type="InterPro" id="IPR036457">
    <property type="entry name" value="PPM-type-like_dom_sf"/>
</dbReference>
<proteinExistence type="predicted"/>
<organism evidence="2 3">
    <name type="scientific">Shouchella clausii</name>
    <name type="common">Alkalihalobacillus clausii</name>
    <dbReference type="NCBI Taxonomy" id="79880"/>
    <lineage>
        <taxon>Bacteria</taxon>
        <taxon>Bacillati</taxon>
        <taxon>Bacillota</taxon>
        <taxon>Bacilli</taxon>
        <taxon>Bacillales</taxon>
        <taxon>Bacillaceae</taxon>
        <taxon>Shouchella</taxon>
    </lineage>
</organism>
<dbReference type="Gene3D" id="3.60.40.10">
    <property type="entry name" value="PPM-type phosphatase domain"/>
    <property type="match status" value="1"/>
</dbReference>
<dbReference type="SUPFAM" id="SSF81606">
    <property type="entry name" value="PP2C-like"/>
    <property type="match status" value="1"/>
</dbReference>
<reference evidence="2 3" key="1">
    <citation type="submission" date="2017-07" db="EMBL/GenBank/DDBJ databases">
        <title>Isolation and whole genome analysis of endospore-forming bacteria from heroin.</title>
        <authorList>
            <person name="Kalinowski J."/>
            <person name="Ahrens B."/>
            <person name="Al-Dilaimi A."/>
            <person name="Winkler A."/>
            <person name="Wibberg D."/>
            <person name="Schleenbecker U."/>
            <person name="Ruckert C."/>
            <person name="Wolfel R."/>
            <person name="Grass G."/>
        </authorList>
    </citation>
    <scope>NUCLEOTIDE SEQUENCE [LARGE SCALE GENOMIC DNA]</scope>
    <source>
        <strain evidence="2 3">7539</strain>
    </source>
</reference>